<keyword evidence="1" id="KW-0449">Lipoprotein</keyword>
<gene>
    <name evidence="1" type="ORF">B723_11015</name>
</gene>
<dbReference type="Proteomes" id="UP000017175">
    <property type="component" value="Chromosome"/>
</dbReference>
<dbReference type="SUPFAM" id="SSF53850">
    <property type="entry name" value="Periplasmic binding protein-like II"/>
    <property type="match status" value="1"/>
</dbReference>
<reference evidence="1 2" key="1">
    <citation type="journal article" date="2012" name="J. Bacteriol.">
        <title>Draft genome sequence of the cyanide-utilizing bacterium Pseudomonas fluorescens strain NCIMB 11764.</title>
        <authorList>
            <person name="Vilo C.A."/>
            <person name="Benedik M.J."/>
            <person name="Kunz D.A."/>
            <person name="Dong Q."/>
        </authorList>
    </citation>
    <scope>NUCLEOTIDE SEQUENCE [LARGE SCALE GENOMIC DNA]</scope>
    <source>
        <strain evidence="1 2">NCIMB 11764</strain>
    </source>
</reference>
<name>A0A0K1QN67_PSEFL</name>
<evidence type="ECO:0000313" key="1">
    <source>
        <dbReference type="EMBL" id="AKV06900.1"/>
    </source>
</evidence>
<evidence type="ECO:0000313" key="2">
    <source>
        <dbReference type="Proteomes" id="UP000017175"/>
    </source>
</evidence>
<accession>A0A0K1QN67</accession>
<dbReference type="EMBL" id="CP010945">
    <property type="protein sequence ID" value="AKV06900.1"/>
    <property type="molecule type" value="Genomic_DNA"/>
</dbReference>
<protein>
    <submittedName>
        <fullName evidence="1">Lipoprotein</fullName>
    </submittedName>
</protein>
<dbReference type="eggNOG" id="COG0834">
    <property type="taxonomic scope" value="Bacteria"/>
</dbReference>
<dbReference type="NCBIfam" id="TIGR02285">
    <property type="entry name" value="TIGR02285 family protein"/>
    <property type="match status" value="1"/>
</dbReference>
<dbReference type="InterPro" id="IPR011972">
    <property type="entry name" value="CHP02285"/>
</dbReference>
<proteinExistence type="predicted"/>
<organism evidence="1 2">
    <name type="scientific">Pseudomonas fluorescens NCIMB 11764</name>
    <dbReference type="NCBI Taxonomy" id="1221522"/>
    <lineage>
        <taxon>Bacteria</taxon>
        <taxon>Pseudomonadati</taxon>
        <taxon>Pseudomonadota</taxon>
        <taxon>Gammaproteobacteria</taxon>
        <taxon>Pseudomonadales</taxon>
        <taxon>Pseudomonadaceae</taxon>
        <taxon>Pseudomonas</taxon>
    </lineage>
</organism>
<dbReference type="AlphaFoldDB" id="A0A0K1QN67"/>
<sequence length="322" mass="36386">MTRNRSQSCVKTGPSRLKRLLSRHITDSLSHSRRVMCAFATTVLLVGSTSSAMAQPKETIIWLLRDLPPLTIFEGPKKSQGVIDQLLPLLIAGMPQYEHTLMRVNRARALQMLYEPSLTCDAALNRSKERERWIAFSTPVFRAMGNGVAVRRVDRETLAPFIQDGELDLAAFLANGGEKLGIIAERNYGDYLDTLLKQAPADSLTSHYGNDALGSLLQMQRLGRLRLLLGYRPEIRYQAQQQGIAEDELQFYPIRGAEKFLSGYIGCTDTPKGRQAIIEINQLLRKMPHERLSEAYAAWLDPESRGAYLEESRKYFEQQAQQ</sequence>